<evidence type="ECO:0000259" key="4">
    <source>
        <dbReference type="Pfam" id="PF02576"/>
    </source>
</evidence>
<comment type="caution">
    <text evidence="6">The sequence shown here is derived from an EMBL/GenBank/DDBJ whole genome shotgun (WGS) entry which is preliminary data.</text>
</comment>
<dbReference type="InterPro" id="IPR036847">
    <property type="entry name" value="RimP_C_sf"/>
</dbReference>
<dbReference type="Proteomes" id="UP001310692">
    <property type="component" value="Unassembled WGS sequence"/>
</dbReference>
<dbReference type="InterPro" id="IPR035956">
    <property type="entry name" value="RimP_N_sf"/>
</dbReference>
<accession>A0ABU7LV71</accession>
<organism evidence="6 7">
    <name type="scientific">Hyphobacterium marinum</name>
    <dbReference type="NCBI Taxonomy" id="3116574"/>
    <lineage>
        <taxon>Bacteria</taxon>
        <taxon>Pseudomonadati</taxon>
        <taxon>Pseudomonadota</taxon>
        <taxon>Alphaproteobacteria</taxon>
        <taxon>Maricaulales</taxon>
        <taxon>Maricaulaceae</taxon>
        <taxon>Hyphobacterium</taxon>
    </lineage>
</organism>
<evidence type="ECO:0000313" key="7">
    <source>
        <dbReference type="Proteomes" id="UP001310692"/>
    </source>
</evidence>
<keyword evidence="1 3" id="KW-0963">Cytoplasm</keyword>
<comment type="similarity">
    <text evidence="3">Belongs to the RimP family.</text>
</comment>
<evidence type="ECO:0000256" key="2">
    <source>
        <dbReference type="ARBA" id="ARBA00022517"/>
    </source>
</evidence>
<dbReference type="NCBIfam" id="NF000932">
    <property type="entry name" value="PRK00092.2-5"/>
    <property type="match status" value="1"/>
</dbReference>
<protein>
    <recommendedName>
        <fullName evidence="3">Ribosome maturation factor RimP</fullName>
    </recommendedName>
</protein>
<dbReference type="Gene3D" id="3.30.300.70">
    <property type="entry name" value="RimP-like superfamily, N-terminal"/>
    <property type="match status" value="1"/>
</dbReference>
<dbReference type="Gene3D" id="2.30.30.180">
    <property type="entry name" value="Ribosome maturation factor RimP, C-terminal domain"/>
    <property type="match status" value="1"/>
</dbReference>
<dbReference type="SUPFAM" id="SSF74942">
    <property type="entry name" value="YhbC-like, C-terminal domain"/>
    <property type="match status" value="1"/>
</dbReference>
<evidence type="ECO:0000256" key="1">
    <source>
        <dbReference type="ARBA" id="ARBA00022490"/>
    </source>
</evidence>
<evidence type="ECO:0000256" key="3">
    <source>
        <dbReference type="HAMAP-Rule" id="MF_01077"/>
    </source>
</evidence>
<dbReference type="SUPFAM" id="SSF75420">
    <property type="entry name" value="YhbC-like, N-terminal domain"/>
    <property type="match status" value="1"/>
</dbReference>
<feature type="domain" description="Ribosome maturation factor RimP C-terminal" evidence="5">
    <location>
        <begin position="89"/>
        <end position="155"/>
    </location>
</feature>
<comment type="function">
    <text evidence="3">Required for maturation of 30S ribosomal subunits.</text>
</comment>
<comment type="subcellular location">
    <subcellularLocation>
        <location evidence="3">Cytoplasm</location>
    </subcellularLocation>
</comment>
<keyword evidence="2 3" id="KW-0690">Ribosome biogenesis</keyword>
<gene>
    <name evidence="3 6" type="primary">rimP</name>
    <name evidence="6" type="ORF">V0U35_02050</name>
</gene>
<dbReference type="Pfam" id="PF17384">
    <property type="entry name" value="DUF150_C"/>
    <property type="match status" value="1"/>
</dbReference>
<dbReference type="InterPro" id="IPR028998">
    <property type="entry name" value="RimP_C"/>
</dbReference>
<dbReference type="InterPro" id="IPR028989">
    <property type="entry name" value="RimP_N"/>
</dbReference>
<evidence type="ECO:0000313" key="6">
    <source>
        <dbReference type="EMBL" id="MEE2565448.1"/>
    </source>
</evidence>
<dbReference type="PANTHER" id="PTHR33867">
    <property type="entry name" value="RIBOSOME MATURATION FACTOR RIMP"/>
    <property type="match status" value="1"/>
</dbReference>
<proteinExistence type="inferred from homology"/>
<dbReference type="InterPro" id="IPR003728">
    <property type="entry name" value="Ribosome_maturation_RimP"/>
</dbReference>
<dbReference type="EMBL" id="JAZDRO010000001">
    <property type="protein sequence ID" value="MEE2565448.1"/>
    <property type="molecule type" value="Genomic_DNA"/>
</dbReference>
<dbReference type="Pfam" id="PF02576">
    <property type="entry name" value="RimP_N"/>
    <property type="match status" value="1"/>
</dbReference>
<name>A0ABU7LV71_9PROT</name>
<dbReference type="HAMAP" id="MF_01077">
    <property type="entry name" value="RimP"/>
    <property type="match status" value="1"/>
</dbReference>
<dbReference type="RefSeq" id="WP_330194983.1">
    <property type="nucleotide sequence ID" value="NZ_JAZDRO010000001.1"/>
</dbReference>
<reference evidence="6 7" key="1">
    <citation type="submission" date="2024-01" db="EMBL/GenBank/DDBJ databases">
        <title>Hyphobacterium bacterium isolated from marine sediment.</title>
        <authorList>
            <person name="Zhao S."/>
        </authorList>
    </citation>
    <scope>NUCLEOTIDE SEQUENCE [LARGE SCALE GENOMIC DNA]</scope>
    <source>
        <strain evidence="6 7">Y60-23</strain>
    </source>
</reference>
<keyword evidence="7" id="KW-1185">Reference proteome</keyword>
<feature type="domain" description="Ribosome maturation factor RimP N-terminal" evidence="4">
    <location>
        <begin position="15"/>
        <end position="86"/>
    </location>
</feature>
<dbReference type="CDD" id="cd01734">
    <property type="entry name" value="YlxS_C"/>
    <property type="match status" value="1"/>
</dbReference>
<sequence>MRTKTPLDDRLMALAGPVADRLGFEIVRIRVMGGKRMRAQIMAERPDGTMSVDDCAALSRGLSEVLEAEDPIAGEYDLEVSSPGIDRPLTAPAHFERWAGFTAKLELDRLVEGRKRFTGVLAGLEKDDVLLNIKGEDETALIPFSWIADAKLVMTDELMKADLQAREGAPDEQGSSSTP</sequence>
<evidence type="ECO:0000259" key="5">
    <source>
        <dbReference type="Pfam" id="PF17384"/>
    </source>
</evidence>
<dbReference type="PANTHER" id="PTHR33867:SF1">
    <property type="entry name" value="RIBOSOME MATURATION FACTOR RIMP"/>
    <property type="match status" value="1"/>
</dbReference>